<keyword evidence="2 3" id="KW-0472">Membrane</keyword>
<dbReference type="InterPro" id="IPR050768">
    <property type="entry name" value="UPF0353/GerABKA_families"/>
</dbReference>
<dbReference type="EMBL" id="BAWO01000008">
    <property type="protein sequence ID" value="GAJ38865.1"/>
    <property type="molecule type" value="Genomic_DNA"/>
</dbReference>
<keyword evidence="3" id="KW-0812">Transmembrane</keyword>
<gene>
    <name evidence="4" type="primary">gerAA</name>
    <name evidence="4" type="ORF">GCA01S_008_01110</name>
</gene>
<accession>A0A023DBY3</accession>
<feature type="transmembrane region" description="Helical" evidence="3">
    <location>
        <begin position="418"/>
        <end position="442"/>
    </location>
</feature>
<comment type="caution">
    <text evidence="4">The sequence shown here is derived from an EMBL/GenBank/DDBJ whole genome shotgun (WGS) entry which is preliminary data.</text>
</comment>
<evidence type="ECO:0000256" key="2">
    <source>
        <dbReference type="ARBA" id="ARBA00023136"/>
    </source>
</evidence>
<dbReference type="Proteomes" id="UP000023561">
    <property type="component" value="Unassembled WGS sequence"/>
</dbReference>
<name>A0A023DBY3_9BACL</name>
<dbReference type="GeneID" id="301191988"/>
<keyword evidence="5" id="KW-1185">Reference proteome</keyword>
<feature type="transmembrane region" description="Helical" evidence="3">
    <location>
        <begin position="292"/>
        <end position="314"/>
    </location>
</feature>
<organism evidence="4 5">
    <name type="scientific">Parageobacillus caldoxylosilyticus NBRC 107762</name>
    <dbReference type="NCBI Taxonomy" id="1220594"/>
    <lineage>
        <taxon>Bacteria</taxon>
        <taxon>Bacillati</taxon>
        <taxon>Bacillota</taxon>
        <taxon>Bacilli</taxon>
        <taxon>Bacillales</taxon>
        <taxon>Anoxybacillaceae</taxon>
        <taxon>Saccharococcus</taxon>
    </lineage>
</organism>
<dbReference type="PANTHER" id="PTHR22550">
    <property type="entry name" value="SPORE GERMINATION PROTEIN"/>
    <property type="match status" value="1"/>
</dbReference>
<dbReference type="GO" id="GO:0016020">
    <property type="term" value="C:membrane"/>
    <property type="evidence" value="ECO:0007669"/>
    <property type="project" value="InterPro"/>
</dbReference>
<dbReference type="OrthoDB" id="9772630at2"/>
<feature type="transmembrane region" description="Helical" evidence="3">
    <location>
        <begin position="364"/>
        <end position="380"/>
    </location>
</feature>
<evidence type="ECO:0000313" key="5">
    <source>
        <dbReference type="Proteomes" id="UP000023561"/>
    </source>
</evidence>
<sequence length="504" mass="56831">MSIFSFFKETKTNGEEKTLQQLLNKLRQSSDFITVEFAVNGHLLAIYYFDSLVDPKVLQQHILCHLQNDVPKHPTITLEDLQKIIPIQRIEVTNDVQMIEEKILKGFVAVQFQKTDNRVALINVANESLGLRPNNDSENEFSVVGPKVGFVENVGTNLHLIRRQIATPNLVFREMPLGTMSKTKVVVAYIDGITNKQTIETVIQRLENINFDIIFDNSLIDQILSDNSNSPFPLFISTERVDRAIYALASGQVVILCDGSPYVVIGPSTFFDFFTSPEDYYLPWVLGSFFRLIRFFGVMFSVLASPVYIAVLTYHYEMIPKDLLGPIIFSRSNVPFPPILEVLFLEITIELLREAGARLPTKVAQTLGIVGGIVIGQASVEAGLTSTIMLIIVSLAALASFTTPIFKMSNTIRFIRFPIILFSALWGGVGIIFAVCFLLIHLGRLQSFGNPYLVPFYPLRVRNFKDSIIRSSYSQTAERPTFLRPLALFRYNPLKAKQKDDIDE</sequence>
<evidence type="ECO:0000256" key="1">
    <source>
        <dbReference type="ARBA" id="ARBA00005278"/>
    </source>
</evidence>
<dbReference type="AlphaFoldDB" id="A0A023DBY3"/>
<dbReference type="Pfam" id="PF03323">
    <property type="entry name" value="GerA"/>
    <property type="match status" value="1"/>
</dbReference>
<reference evidence="4 5" key="1">
    <citation type="submission" date="2014-04" db="EMBL/GenBank/DDBJ databases">
        <title>Whole genome shotgun sequence of Geobacillus caldoxylosilyticus NBRC 107762.</title>
        <authorList>
            <person name="Hosoyama A."/>
            <person name="Hosoyama Y."/>
            <person name="Katano-Makiyama Y."/>
            <person name="Tsuchikane K."/>
            <person name="Ohji S."/>
            <person name="Ichikawa N."/>
            <person name="Yamazoe A."/>
            <person name="Fujita N."/>
        </authorList>
    </citation>
    <scope>NUCLEOTIDE SEQUENCE [LARGE SCALE GENOMIC DNA]</scope>
    <source>
        <strain evidence="4 5">NBRC 107762</strain>
    </source>
</reference>
<dbReference type="GO" id="GO:0009847">
    <property type="term" value="P:spore germination"/>
    <property type="evidence" value="ECO:0007669"/>
    <property type="project" value="InterPro"/>
</dbReference>
<protein>
    <submittedName>
        <fullName evidence="4">Spore germination protein GerAA</fullName>
    </submittedName>
</protein>
<keyword evidence="3" id="KW-1133">Transmembrane helix</keyword>
<comment type="similarity">
    <text evidence="1">Belongs to the GerABKA family.</text>
</comment>
<dbReference type="InterPro" id="IPR004995">
    <property type="entry name" value="Spore_Ger"/>
</dbReference>
<evidence type="ECO:0000313" key="4">
    <source>
        <dbReference type="EMBL" id="GAJ38865.1"/>
    </source>
</evidence>
<feature type="transmembrane region" description="Helical" evidence="3">
    <location>
        <begin position="386"/>
        <end position="406"/>
    </location>
</feature>
<proteinExistence type="inferred from homology"/>
<dbReference type="RefSeq" id="WP_042407391.1">
    <property type="nucleotide sequence ID" value="NZ_BAWO01000008.1"/>
</dbReference>
<evidence type="ECO:0000256" key="3">
    <source>
        <dbReference type="SAM" id="Phobius"/>
    </source>
</evidence>
<dbReference type="PIRSF" id="PIRSF005690">
    <property type="entry name" value="GerBA"/>
    <property type="match status" value="1"/>
</dbReference>
<dbReference type="PANTHER" id="PTHR22550:SF5">
    <property type="entry name" value="LEUCINE ZIPPER PROTEIN 4"/>
    <property type="match status" value="1"/>
</dbReference>